<evidence type="ECO:0000256" key="6">
    <source>
        <dbReference type="ARBA" id="ARBA00022833"/>
    </source>
</evidence>
<evidence type="ECO:0000259" key="10">
    <source>
        <dbReference type="PROSITE" id="PS50865"/>
    </source>
</evidence>
<dbReference type="InterPro" id="IPR027477">
    <property type="entry name" value="Succ_DH/fumarate_Rdtase_cat_sf"/>
</dbReference>
<evidence type="ECO:0000313" key="12">
    <source>
        <dbReference type="Proteomes" id="UP000298061"/>
    </source>
</evidence>
<protein>
    <recommendedName>
        <fullName evidence="10">MYND-type domain-containing protein</fullName>
    </recommendedName>
</protein>
<feature type="domain" description="MYND-type" evidence="10">
    <location>
        <begin position="582"/>
        <end position="621"/>
    </location>
</feature>
<name>A0A4Z0A483_9AGAM</name>
<proteinExistence type="predicted"/>
<dbReference type="SUPFAM" id="SSF56425">
    <property type="entry name" value="Succinate dehydrogenase/fumarate reductase flavoprotein, catalytic domain"/>
    <property type="match status" value="1"/>
</dbReference>
<dbReference type="STRING" id="135208.A0A4Z0A483"/>
<dbReference type="PROSITE" id="PS01360">
    <property type="entry name" value="ZF_MYND_1"/>
    <property type="match status" value="1"/>
</dbReference>
<dbReference type="Pfam" id="PF01753">
    <property type="entry name" value="zf-MYND"/>
    <property type="match status" value="1"/>
</dbReference>
<evidence type="ECO:0000256" key="9">
    <source>
        <dbReference type="SAM" id="MobiDB-lite"/>
    </source>
</evidence>
<dbReference type="GO" id="GO:0016491">
    <property type="term" value="F:oxidoreductase activity"/>
    <property type="evidence" value="ECO:0007669"/>
    <property type="project" value="UniProtKB-KW"/>
</dbReference>
<feature type="compositionally biased region" description="Low complexity" evidence="9">
    <location>
        <begin position="627"/>
        <end position="636"/>
    </location>
</feature>
<comment type="caution">
    <text evidence="11">The sequence shown here is derived from an EMBL/GenBank/DDBJ whole genome shotgun (WGS) entry which is preliminary data.</text>
</comment>
<evidence type="ECO:0000256" key="7">
    <source>
        <dbReference type="ARBA" id="ARBA00023002"/>
    </source>
</evidence>
<dbReference type="Proteomes" id="UP000298061">
    <property type="component" value="Unassembled WGS sequence"/>
</dbReference>
<dbReference type="EMBL" id="SFCI01000246">
    <property type="protein sequence ID" value="TFY81137.1"/>
    <property type="molecule type" value="Genomic_DNA"/>
</dbReference>
<evidence type="ECO:0000256" key="2">
    <source>
        <dbReference type="ARBA" id="ARBA00022630"/>
    </source>
</evidence>
<evidence type="ECO:0000256" key="3">
    <source>
        <dbReference type="ARBA" id="ARBA00022723"/>
    </source>
</evidence>
<dbReference type="InterPro" id="IPR036188">
    <property type="entry name" value="FAD/NAD-bd_sf"/>
</dbReference>
<dbReference type="InterPro" id="IPR002893">
    <property type="entry name" value="Znf_MYND"/>
</dbReference>
<comment type="cofactor">
    <cofactor evidence="1">
        <name>FAD</name>
        <dbReference type="ChEBI" id="CHEBI:57692"/>
    </cofactor>
</comment>
<evidence type="ECO:0000313" key="11">
    <source>
        <dbReference type="EMBL" id="TFY81137.1"/>
    </source>
</evidence>
<keyword evidence="2" id="KW-0285">Flavoprotein</keyword>
<dbReference type="PROSITE" id="PS50865">
    <property type="entry name" value="ZF_MYND_2"/>
    <property type="match status" value="1"/>
</dbReference>
<keyword evidence="5" id="KW-0274">FAD</keyword>
<sequence>MAQSSDISPFDCVVIGSGNAGSCAALSAVEHGCTRVLIVDKCPKEWVGGNGFFTAGAHRTVHGGLDDLLPIVTNVPPGLASKIDVDPYTADDFHGDIHRLCGGKSDPALAKAVVDASREAIAWLAEHVRVPFTLAFNRQAYEVNGRQKFWGGLALSTEDGGKGLIRAHEAALARAGVEVWFDTPALELTKEGDAVTGVIVQRNGQHLRLESRAVVLAAGGYESSPEVRAKYIGHQWDKAKVRGTPYNTGDGIRMAAAIGAKLTGDYEGCHATCWDANALANTGDRTLSNQFTKSGYPLGIMVNANGERFVDEGEDFRNFTYAKFGKAILRQPGSYAFQIWDSKMTSWLRKEEYGDGIVEKIWADSVEELADKLRAKGLQQPKAFVETVTSYNDAVQRHQESHPNLKWDPAVKDGVSTQDLPLPKSNWALTLQEPPFLAVKVACGITFTFGGVAIDPDTANVLSEKDGKPIQGLFCTGEMVGGLWVRATYTTLNTKKIPAEFMSFKDSPISGTKKSPIFHVSASSFAPSLLDSELEKIDNILARTKFGKAPPQELRDKVLGSKEARPKAQIWTQGMEKDLVQCAHCDKQGPQTMKTCSHCKLVRYCDKDCQRAAWSMHKPVCKAAAKSSNPAPAKTANSPSVQTSNSATEYTPPSSPGKFGFTTPGEFGAGTTLAELD</sequence>
<evidence type="ECO:0000256" key="5">
    <source>
        <dbReference type="ARBA" id="ARBA00022827"/>
    </source>
</evidence>
<keyword evidence="7" id="KW-0560">Oxidoreductase</keyword>
<feature type="compositionally biased region" description="Polar residues" evidence="9">
    <location>
        <begin position="637"/>
        <end position="652"/>
    </location>
</feature>
<dbReference type="SUPFAM" id="SSF51905">
    <property type="entry name" value="FAD/NAD(P)-binding domain"/>
    <property type="match status" value="1"/>
</dbReference>
<dbReference type="InterPro" id="IPR003953">
    <property type="entry name" value="FAD-dep_OxRdtase_2_FAD-bd"/>
</dbReference>
<dbReference type="AlphaFoldDB" id="A0A4Z0A483"/>
<keyword evidence="4 8" id="KW-0863">Zinc-finger</keyword>
<dbReference type="OrthoDB" id="7777654at2759"/>
<dbReference type="Gene3D" id="6.10.140.2220">
    <property type="match status" value="1"/>
</dbReference>
<dbReference type="SUPFAM" id="SSF144232">
    <property type="entry name" value="HIT/MYND zinc finger-like"/>
    <property type="match status" value="1"/>
</dbReference>
<gene>
    <name evidence="11" type="ORF">EWM64_g2873</name>
</gene>
<keyword evidence="3" id="KW-0479">Metal-binding</keyword>
<keyword evidence="6" id="KW-0862">Zinc</keyword>
<evidence type="ECO:0000256" key="8">
    <source>
        <dbReference type="PROSITE-ProRule" id="PRU00134"/>
    </source>
</evidence>
<organism evidence="11 12">
    <name type="scientific">Hericium alpestre</name>
    <dbReference type="NCBI Taxonomy" id="135208"/>
    <lineage>
        <taxon>Eukaryota</taxon>
        <taxon>Fungi</taxon>
        <taxon>Dikarya</taxon>
        <taxon>Basidiomycota</taxon>
        <taxon>Agaricomycotina</taxon>
        <taxon>Agaricomycetes</taxon>
        <taxon>Russulales</taxon>
        <taxon>Hericiaceae</taxon>
        <taxon>Hericium</taxon>
    </lineage>
</organism>
<keyword evidence="12" id="KW-1185">Reference proteome</keyword>
<dbReference type="Pfam" id="PF00890">
    <property type="entry name" value="FAD_binding_2"/>
    <property type="match status" value="1"/>
</dbReference>
<dbReference type="PANTHER" id="PTHR43400">
    <property type="entry name" value="FUMARATE REDUCTASE"/>
    <property type="match status" value="1"/>
</dbReference>
<dbReference type="Gene3D" id="3.90.700.10">
    <property type="entry name" value="Succinate dehydrogenase/fumarate reductase flavoprotein, catalytic domain"/>
    <property type="match status" value="1"/>
</dbReference>
<dbReference type="NCBIfam" id="NF006130">
    <property type="entry name" value="PRK08274.1"/>
    <property type="match status" value="1"/>
</dbReference>
<evidence type="ECO:0000256" key="1">
    <source>
        <dbReference type="ARBA" id="ARBA00001974"/>
    </source>
</evidence>
<dbReference type="InterPro" id="IPR050315">
    <property type="entry name" value="FAD-oxidoreductase_2"/>
</dbReference>
<dbReference type="GO" id="GO:0008270">
    <property type="term" value="F:zinc ion binding"/>
    <property type="evidence" value="ECO:0007669"/>
    <property type="project" value="UniProtKB-KW"/>
</dbReference>
<accession>A0A4Z0A483</accession>
<reference evidence="11 12" key="1">
    <citation type="submission" date="2019-02" db="EMBL/GenBank/DDBJ databases">
        <title>Genome sequencing of the rare red list fungi Hericium alpestre (H. flagellum).</title>
        <authorList>
            <person name="Buettner E."/>
            <person name="Kellner H."/>
        </authorList>
    </citation>
    <scope>NUCLEOTIDE SEQUENCE [LARGE SCALE GENOMIC DNA]</scope>
    <source>
        <strain evidence="11 12">DSM 108284</strain>
    </source>
</reference>
<dbReference type="PANTHER" id="PTHR43400:SF7">
    <property type="entry name" value="FAD-DEPENDENT OXIDOREDUCTASE 2 FAD BINDING DOMAIN-CONTAINING PROTEIN"/>
    <property type="match status" value="1"/>
</dbReference>
<feature type="region of interest" description="Disordered" evidence="9">
    <location>
        <begin position="627"/>
        <end position="677"/>
    </location>
</feature>
<evidence type="ECO:0000256" key="4">
    <source>
        <dbReference type="ARBA" id="ARBA00022771"/>
    </source>
</evidence>
<dbReference type="Gene3D" id="3.50.50.60">
    <property type="entry name" value="FAD/NAD(P)-binding domain"/>
    <property type="match status" value="1"/>
</dbReference>